<evidence type="ECO:0000313" key="3">
    <source>
        <dbReference type="Proteomes" id="UP000694399"/>
    </source>
</evidence>
<accession>A0A8C8WDD2</accession>
<dbReference type="OMA" id="KERKCEC"/>
<dbReference type="PANTHER" id="PTHR46449:SF3">
    <property type="entry name" value="PROTEIN FAM47E"/>
    <property type="match status" value="1"/>
</dbReference>
<dbReference type="GO" id="GO:0000785">
    <property type="term" value="C:chromatin"/>
    <property type="evidence" value="ECO:0007669"/>
    <property type="project" value="TreeGrafter"/>
</dbReference>
<reference evidence="2" key="2">
    <citation type="submission" date="2025-08" db="UniProtKB">
        <authorList>
            <consortium name="Ensembl"/>
        </authorList>
    </citation>
    <scope>IDENTIFICATION</scope>
</reference>
<dbReference type="AlphaFoldDB" id="A0A8C8WDD2"/>
<dbReference type="PANTHER" id="PTHR46449">
    <property type="entry name" value="ZGC:158260"/>
    <property type="match status" value="1"/>
</dbReference>
<proteinExistence type="inferred from homology"/>
<comment type="similarity">
    <text evidence="1">Belongs to the FAM47 family.</text>
</comment>
<dbReference type="Ensembl" id="ENSPLOT00000002016.1">
    <property type="protein sequence ID" value="ENSPLOP00000001850.1"/>
    <property type="gene ID" value="ENSPLOG00000001345.1"/>
</dbReference>
<reference evidence="2" key="3">
    <citation type="submission" date="2025-09" db="UniProtKB">
        <authorList>
            <consortium name="Ensembl"/>
        </authorList>
    </citation>
    <scope>IDENTIFICATION</scope>
</reference>
<organism evidence="2 3">
    <name type="scientific">Panthera leo</name>
    <name type="common">Lion</name>
    <dbReference type="NCBI Taxonomy" id="9689"/>
    <lineage>
        <taxon>Eukaryota</taxon>
        <taxon>Metazoa</taxon>
        <taxon>Chordata</taxon>
        <taxon>Craniata</taxon>
        <taxon>Vertebrata</taxon>
        <taxon>Euteleostomi</taxon>
        <taxon>Mammalia</taxon>
        <taxon>Eutheria</taxon>
        <taxon>Laurasiatheria</taxon>
        <taxon>Carnivora</taxon>
        <taxon>Feliformia</taxon>
        <taxon>Felidae</taxon>
        <taxon>Pantherinae</taxon>
        <taxon>Panthera</taxon>
    </lineage>
</organism>
<keyword evidence="3" id="KW-1185">Reference proteome</keyword>
<evidence type="ECO:0000256" key="1">
    <source>
        <dbReference type="ARBA" id="ARBA00005277"/>
    </source>
</evidence>
<protein>
    <recommendedName>
        <fullName evidence="4">Protein FAM47E</fullName>
    </recommendedName>
</protein>
<dbReference type="GO" id="GO:0045815">
    <property type="term" value="P:transcription initiation-coupled chromatin remodeling"/>
    <property type="evidence" value="ECO:0007669"/>
    <property type="project" value="TreeGrafter"/>
</dbReference>
<dbReference type="GeneTree" id="ENSGT00940000162425"/>
<reference evidence="2" key="1">
    <citation type="journal article" date="2019" name="bioRxiv">
        <title>Long live the king: chromosome-level assembly of the lion (Panthera leo) using linked-read, Hi-C, and long read data.</title>
        <authorList>
            <person name="Armstrong E.E."/>
            <person name="Taylor R.W."/>
            <person name="Miller D.E."/>
            <person name="Kaelin C."/>
            <person name="Barsh G."/>
            <person name="Hadly E.A."/>
            <person name="Petrov D."/>
        </authorList>
    </citation>
    <scope>NUCLEOTIDE SEQUENCE [LARGE SCALE GENOMIC DNA]</scope>
</reference>
<name>A0A8C8WDD2_PANLE</name>
<dbReference type="Proteomes" id="UP000694399">
    <property type="component" value="Chromosome B2"/>
</dbReference>
<dbReference type="InterPro" id="IPR032743">
    <property type="entry name" value="FAM47"/>
</dbReference>
<sequence length="174" mass="20728">TKEPTKLLKKHSTEIHLGLPKKTPGSHPGQWLFKEKKPSETDLLHQDGPLLHENGSSNIDEEFILKQFDIDYWSKPSHDVLHTMRLHQVPLELKKLREPRFFQKLDYEQKHRKLQNSYKPKYVKMKFGAWYLNTKLWKKQRADEPLVDPMVSCKAQDENFKKELQERVRVCAEI</sequence>
<evidence type="ECO:0008006" key="4">
    <source>
        <dbReference type="Google" id="ProtNLM"/>
    </source>
</evidence>
<evidence type="ECO:0000313" key="2">
    <source>
        <dbReference type="Ensembl" id="ENSPLOP00000001850.1"/>
    </source>
</evidence>